<evidence type="ECO:0000256" key="1">
    <source>
        <dbReference type="SAM" id="Phobius"/>
    </source>
</evidence>
<dbReference type="RefSeq" id="WP_152581997.1">
    <property type="nucleotide sequence ID" value="NZ_VIKT02000001.1"/>
</dbReference>
<feature type="transmembrane region" description="Helical" evidence="1">
    <location>
        <begin position="24"/>
        <end position="44"/>
    </location>
</feature>
<feature type="transmembrane region" description="Helical" evidence="1">
    <location>
        <begin position="72"/>
        <end position="94"/>
    </location>
</feature>
<keyword evidence="1" id="KW-0812">Transmembrane</keyword>
<accession>A0A9E5MDU6</accession>
<name>A0A9E5MDU6_9MICO</name>
<keyword evidence="3" id="KW-0378">Hydrolase</keyword>
<keyword evidence="1" id="KW-1133">Transmembrane helix</keyword>
<dbReference type="InterPro" id="IPR003675">
    <property type="entry name" value="Rce1/LyrA-like_dom"/>
</dbReference>
<evidence type="ECO:0000259" key="2">
    <source>
        <dbReference type="Pfam" id="PF02517"/>
    </source>
</evidence>
<gene>
    <name evidence="3" type="ORF">FK219_000865</name>
</gene>
<dbReference type="AlphaFoldDB" id="A0A9E5MDU6"/>
<dbReference type="GO" id="GO:0080120">
    <property type="term" value="P:CAAX-box protein maturation"/>
    <property type="evidence" value="ECO:0007669"/>
    <property type="project" value="UniProtKB-ARBA"/>
</dbReference>
<dbReference type="Pfam" id="PF02517">
    <property type="entry name" value="Rce1-like"/>
    <property type="match status" value="1"/>
</dbReference>
<evidence type="ECO:0000313" key="4">
    <source>
        <dbReference type="Proteomes" id="UP000818266"/>
    </source>
</evidence>
<feature type="transmembrane region" description="Helical" evidence="1">
    <location>
        <begin position="155"/>
        <end position="181"/>
    </location>
</feature>
<protein>
    <submittedName>
        <fullName evidence="3">CPBP family intramembrane metalloprotease</fullName>
    </submittedName>
</protein>
<feature type="transmembrane region" description="Helical" evidence="1">
    <location>
        <begin position="115"/>
        <end position="135"/>
    </location>
</feature>
<proteinExistence type="predicted"/>
<organism evidence="3 4">
    <name type="scientific">Microcella pacifica</name>
    <dbReference type="NCBI Taxonomy" id="2591847"/>
    <lineage>
        <taxon>Bacteria</taxon>
        <taxon>Bacillati</taxon>
        <taxon>Actinomycetota</taxon>
        <taxon>Actinomycetes</taxon>
        <taxon>Micrococcales</taxon>
        <taxon>Microbacteriaceae</taxon>
        <taxon>Microcella</taxon>
    </lineage>
</organism>
<keyword evidence="1" id="KW-0472">Membrane</keyword>
<keyword evidence="4" id="KW-1185">Reference proteome</keyword>
<feature type="transmembrane region" description="Helical" evidence="1">
    <location>
        <begin position="210"/>
        <end position="227"/>
    </location>
</feature>
<comment type="caution">
    <text evidence="3">The sequence shown here is derived from an EMBL/GenBank/DDBJ whole genome shotgun (WGS) entry which is preliminary data.</text>
</comment>
<evidence type="ECO:0000313" key="3">
    <source>
        <dbReference type="EMBL" id="NHF61802.1"/>
    </source>
</evidence>
<dbReference type="GO" id="GO:0004175">
    <property type="term" value="F:endopeptidase activity"/>
    <property type="evidence" value="ECO:0007669"/>
    <property type="project" value="UniProtKB-ARBA"/>
</dbReference>
<dbReference type="GO" id="GO:0008237">
    <property type="term" value="F:metallopeptidase activity"/>
    <property type="evidence" value="ECO:0007669"/>
    <property type="project" value="UniProtKB-KW"/>
</dbReference>
<keyword evidence="3" id="KW-0645">Protease</keyword>
<sequence length="266" mass="28842">MTDQPRPDGLEIAPLTRARVRIEILLVLGLSLGASAVYSIVAITNRLTREVPLSQQTATINASRDSREIFDLVYQLLSIAFGLVPVALVAWLLWSAARPHLHRLGLDATRPWRDLRDGLGIALLVGVPGLGLYLAGRGLGLTVTVVPTALDEYWWTVPVLLLAALRAGLVEELIAVGYLFARLRDLRWSPWAIILTSALLRGTYHLYQGFGAFVGNVAMGILFGWLYTRTGRVAPLIVAHTAINAAVFVGYPATAAAFPDLFGIPA</sequence>
<reference evidence="3 4" key="1">
    <citation type="submission" date="2020-03" db="EMBL/GenBank/DDBJ databases">
        <title>Chryseoglobus sp. isolated from a deep-sea seamount.</title>
        <authorList>
            <person name="Zhang D.-C."/>
        </authorList>
    </citation>
    <scope>NUCLEOTIDE SEQUENCE [LARGE SCALE GENOMIC DNA]</scope>
    <source>
        <strain evidence="3 4">KN1116</strain>
    </source>
</reference>
<dbReference type="EMBL" id="VIKT02000001">
    <property type="protein sequence ID" value="NHF61802.1"/>
    <property type="molecule type" value="Genomic_DNA"/>
</dbReference>
<keyword evidence="3" id="KW-0482">Metalloprotease</keyword>
<dbReference type="Proteomes" id="UP000818266">
    <property type="component" value="Unassembled WGS sequence"/>
</dbReference>
<feature type="domain" description="CAAX prenyl protease 2/Lysostaphin resistance protein A-like" evidence="2">
    <location>
        <begin position="154"/>
        <end position="245"/>
    </location>
</feature>
<dbReference type="OrthoDB" id="4453618at2"/>